<organism evidence="1 2">
    <name type="scientific">Riccia fluitans</name>
    <dbReference type="NCBI Taxonomy" id="41844"/>
    <lineage>
        <taxon>Eukaryota</taxon>
        <taxon>Viridiplantae</taxon>
        <taxon>Streptophyta</taxon>
        <taxon>Embryophyta</taxon>
        <taxon>Marchantiophyta</taxon>
        <taxon>Marchantiopsida</taxon>
        <taxon>Marchantiidae</taxon>
        <taxon>Marchantiales</taxon>
        <taxon>Ricciaceae</taxon>
        <taxon>Riccia</taxon>
    </lineage>
</organism>
<gene>
    <name evidence="1" type="ORF">R1flu_005429</name>
</gene>
<dbReference type="EMBL" id="JBHFFA010000003">
    <property type="protein sequence ID" value="KAL2633950.1"/>
    <property type="molecule type" value="Genomic_DNA"/>
</dbReference>
<protein>
    <submittedName>
        <fullName evidence="1">Uncharacterized protein</fullName>
    </submittedName>
</protein>
<keyword evidence="2" id="KW-1185">Reference proteome</keyword>
<accession>A0ABD1YT53</accession>
<reference evidence="1 2" key="1">
    <citation type="submission" date="2024-09" db="EMBL/GenBank/DDBJ databases">
        <title>Chromosome-scale assembly of Riccia fluitans.</title>
        <authorList>
            <person name="Paukszto L."/>
            <person name="Sawicki J."/>
            <person name="Karawczyk K."/>
            <person name="Piernik-Szablinska J."/>
            <person name="Szczecinska M."/>
            <person name="Mazdziarz M."/>
        </authorList>
    </citation>
    <scope>NUCLEOTIDE SEQUENCE [LARGE SCALE GENOMIC DNA]</scope>
    <source>
        <strain evidence="1">Rf_01</strain>
        <tissue evidence="1">Aerial parts of the thallus</tissue>
    </source>
</reference>
<dbReference type="Proteomes" id="UP001605036">
    <property type="component" value="Unassembled WGS sequence"/>
</dbReference>
<dbReference type="AlphaFoldDB" id="A0ABD1YT53"/>
<sequence length="77" mass="8843">MERLYCEQFARNLPSCSTIPFLDSDRSDVLSTVRLQEISIVAQIPTVSVITTPTFMYDRRISGKSRELCVDLIWNTD</sequence>
<name>A0ABD1YT53_9MARC</name>
<evidence type="ECO:0000313" key="1">
    <source>
        <dbReference type="EMBL" id="KAL2633950.1"/>
    </source>
</evidence>
<evidence type="ECO:0000313" key="2">
    <source>
        <dbReference type="Proteomes" id="UP001605036"/>
    </source>
</evidence>
<comment type="caution">
    <text evidence="1">The sequence shown here is derived from an EMBL/GenBank/DDBJ whole genome shotgun (WGS) entry which is preliminary data.</text>
</comment>
<proteinExistence type="predicted"/>